<dbReference type="PANTHER" id="PTHR30329:SF21">
    <property type="entry name" value="LIPOPROTEIN YIAD-RELATED"/>
    <property type="match status" value="1"/>
</dbReference>
<keyword evidence="9" id="KW-1185">Reference proteome</keyword>
<dbReference type="STRING" id="1219032.GCA_001515545_01249"/>
<protein>
    <submittedName>
        <fullName evidence="8">OmpA family protein</fullName>
    </submittedName>
</protein>
<evidence type="ECO:0000256" key="1">
    <source>
        <dbReference type="ARBA" id="ARBA00004442"/>
    </source>
</evidence>
<evidence type="ECO:0000256" key="6">
    <source>
        <dbReference type="SAM" id="SignalP"/>
    </source>
</evidence>
<dbReference type="EMBL" id="PDEA01000001">
    <property type="protein sequence ID" value="PEH89262.1"/>
    <property type="molecule type" value="Genomic_DNA"/>
</dbReference>
<reference evidence="9" key="1">
    <citation type="submission" date="2017-09" db="EMBL/GenBank/DDBJ databases">
        <title>FDA dAtabase for Regulatory Grade micrObial Sequences (FDA-ARGOS): Supporting development and validation of Infectious Disease Dx tests.</title>
        <authorList>
            <person name="Minogue T."/>
            <person name="Wolcott M."/>
            <person name="Wasieloski L."/>
            <person name="Aguilar W."/>
            <person name="Moore D."/>
            <person name="Tallon L."/>
            <person name="Sadzewicz L."/>
            <person name="Ott S."/>
            <person name="Zhao X."/>
            <person name="Nagaraj S."/>
            <person name="Vavikolanu K."/>
            <person name="Aluvathingal J."/>
            <person name="Nadendla S."/>
            <person name="Sichtig H."/>
        </authorList>
    </citation>
    <scope>NUCLEOTIDE SEQUENCE [LARGE SCALE GENOMIC DNA]</scope>
    <source>
        <strain evidence="9">FDAARGOS_394</strain>
    </source>
</reference>
<dbReference type="PROSITE" id="PS51123">
    <property type="entry name" value="OMPA_2"/>
    <property type="match status" value="1"/>
</dbReference>
<dbReference type="CDD" id="cd07185">
    <property type="entry name" value="OmpA_C-like"/>
    <property type="match status" value="1"/>
</dbReference>
<evidence type="ECO:0000256" key="4">
    <source>
        <dbReference type="PROSITE-ProRule" id="PRU00473"/>
    </source>
</evidence>
<keyword evidence="6" id="KW-0732">Signal</keyword>
<dbReference type="InterPro" id="IPR006664">
    <property type="entry name" value="OMP_bac"/>
</dbReference>
<name>A0A2A7UVH1_COMTR</name>
<dbReference type="InterPro" id="IPR006665">
    <property type="entry name" value="OmpA-like"/>
</dbReference>
<dbReference type="GeneID" id="80801385"/>
<dbReference type="InterPro" id="IPR050330">
    <property type="entry name" value="Bact_OuterMem_StrucFunc"/>
</dbReference>
<keyword evidence="2 4" id="KW-0472">Membrane</keyword>
<dbReference type="AlphaFoldDB" id="A0A2A7UVH1"/>
<evidence type="ECO:0000313" key="8">
    <source>
        <dbReference type="EMBL" id="PEH89262.1"/>
    </source>
</evidence>
<dbReference type="PRINTS" id="PR01021">
    <property type="entry name" value="OMPADOMAIN"/>
</dbReference>
<evidence type="ECO:0000313" key="9">
    <source>
        <dbReference type="Proteomes" id="UP000220246"/>
    </source>
</evidence>
<evidence type="ECO:0000256" key="5">
    <source>
        <dbReference type="SAM" id="MobiDB-lite"/>
    </source>
</evidence>
<dbReference type="PANTHER" id="PTHR30329">
    <property type="entry name" value="STATOR ELEMENT OF FLAGELLAR MOTOR COMPLEX"/>
    <property type="match status" value="1"/>
</dbReference>
<dbReference type="Proteomes" id="UP000220246">
    <property type="component" value="Unassembled WGS sequence"/>
</dbReference>
<feature type="chain" id="PRO_5012631353" evidence="6">
    <location>
        <begin position="20"/>
        <end position="214"/>
    </location>
</feature>
<dbReference type="NCBIfam" id="NF045787">
    <property type="entry name" value="OmpABordt"/>
    <property type="match status" value="1"/>
</dbReference>
<dbReference type="GO" id="GO:0009279">
    <property type="term" value="C:cell outer membrane"/>
    <property type="evidence" value="ECO:0007669"/>
    <property type="project" value="UniProtKB-SubCell"/>
</dbReference>
<feature type="region of interest" description="Disordered" evidence="5">
    <location>
        <begin position="180"/>
        <end position="201"/>
    </location>
</feature>
<sequence length="214" mass="22360">MKKLNKVAMLFATAALATAAGAQVKAANGGNVIDNWQNGTGEHVWKNGTNELCWRDANWTPATAAVGCDGALQPAPAVAPAPAAVAPAPAPAPAVASKVTFAADAFFDFDKAVLKPEGKAKLDDVASKVKDINLEVVIAVGHTDSIGSDAYNQKLSVRRAEAVKAYLVSKGIAKDRVYTEGKGEKQPVADNKTKEGRAKNRRVEIEVVGTRAAQ</sequence>
<dbReference type="RefSeq" id="WP_066534514.1">
    <property type="nucleotide sequence ID" value="NZ_DALZQJ010000007.1"/>
</dbReference>
<accession>A0A2A7UVH1</accession>
<dbReference type="OrthoDB" id="1149075at2"/>
<dbReference type="Pfam" id="PF00691">
    <property type="entry name" value="OmpA"/>
    <property type="match status" value="1"/>
</dbReference>
<comment type="subcellular location">
    <subcellularLocation>
        <location evidence="1">Cell outer membrane</location>
    </subcellularLocation>
</comment>
<dbReference type="InterPro" id="IPR036737">
    <property type="entry name" value="OmpA-like_sf"/>
</dbReference>
<keyword evidence="3" id="KW-0998">Cell outer membrane</keyword>
<dbReference type="SUPFAM" id="SSF103088">
    <property type="entry name" value="OmpA-like"/>
    <property type="match status" value="1"/>
</dbReference>
<proteinExistence type="predicted"/>
<evidence type="ECO:0000259" key="7">
    <source>
        <dbReference type="PROSITE" id="PS51123"/>
    </source>
</evidence>
<feature type="domain" description="OmpA-like" evidence="7">
    <location>
        <begin position="94"/>
        <end position="211"/>
    </location>
</feature>
<gene>
    <name evidence="8" type="ORF">CRM82_12250</name>
</gene>
<comment type="caution">
    <text evidence="8">The sequence shown here is derived from an EMBL/GenBank/DDBJ whole genome shotgun (WGS) entry which is preliminary data.</text>
</comment>
<evidence type="ECO:0000256" key="3">
    <source>
        <dbReference type="ARBA" id="ARBA00023237"/>
    </source>
</evidence>
<feature type="signal peptide" evidence="6">
    <location>
        <begin position="1"/>
        <end position="19"/>
    </location>
</feature>
<evidence type="ECO:0000256" key="2">
    <source>
        <dbReference type="ARBA" id="ARBA00023136"/>
    </source>
</evidence>
<organism evidence="8 9">
    <name type="scientific">Comamonas terrigena</name>
    <dbReference type="NCBI Taxonomy" id="32013"/>
    <lineage>
        <taxon>Bacteria</taxon>
        <taxon>Pseudomonadati</taxon>
        <taxon>Pseudomonadota</taxon>
        <taxon>Betaproteobacteria</taxon>
        <taxon>Burkholderiales</taxon>
        <taxon>Comamonadaceae</taxon>
        <taxon>Comamonas</taxon>
    </lineage>
</organism>
<dbReference type="Gene3D" id="3.30.1330.60">
    <property type="entry name" value="OmpA-like domain"/>
    <property type="match status" value="1"/>
</dbReference>